<evidence type="ECO:0000313" key="1">
    <source>
        <dbReference type="EMBL" id="GAA0761109.1"/>
    </source>
</evidence>
<proteinExistence type="predicted"/>
<name>A0ABP3VNR2_9BURK</name>
<dbReference type="RefSeq" id="WP_141288946.1">
    <property type="nucleotide sequence ID" value="NZ_BAAAEW010000026.1"/>
</dbReference>
<reference evidence="2" key="1">
    <citation type="journal article" date="2019" name="Int. J. Syst. Evol. Microbiol.">
        <title>The Global Catalogue of Microorganisms (GCM) 10K type strain sequencing project: providing services to taxonomists for standard genome sequencing and annotation.</title>
        <authorList>
            <consortium name="The Broad Institute Genomics Platform"/>
            <consortium name="The Broad Institute Genome Sequencing Center for Infectious Disease"/>
            <person name="Wu L."/>
            <person name="Ma J."/>
        </authorList>
    </citation>
    <scope>NUCLEOTIDE SEQUENCE [LARGE SCALE GENOMIC DNA]</scope>
    <source>
        <strain evidence="2">JCM 15503</strain>
    </source>
</reference>
<protein>
    <submittedName>
        <fullName evidence="1">Uncharacterized protein</fullName>
    </submittedName>
</protein>
<evidence type="ECO:0000313" key="2">
    <source>
        <dbReference type="Proteomes" id="UP001500279"/>
    </source>
</evidence>
<sequence length="91" mass="9840">MSAITSQTFNHGPALNIPRGAKLGADLFLAAGRLLSRMLKGNARPTAQSSRLSEAEQVRELARQWERTDPGFAADLRAAAARHESDAHFLA</sequence>
<gene>
    <name evidence="1" type="ORF">GCM10009107_44480</name>
</gene>
<dbReference type="EMBL" id="BAAAEW010000026">
    <property type="protein sequence ID" value="GAA0761109.1"/>
    <property type="molecule type" value="Genomic_DNA"/>
</dbReference>
<comment type="caution">
    <text evidence="1">The sequence shown here is derived from an EMBL/GenBank/DDBJ whole genome shotgun (WGS) entry which is preliminary data.</text>
</comment>
<accession>A0ABP3VNR2</accession>
<dbReference type="Proteomes" id="UP001500279">
    <property type="component" value="Unassembled WGS sequence"/>
</dbReference>
<keyword evidence="2" id="KW-1185">Reference proteome</keyword>
<organism evidence="1 2">
    <name type="scientific">Ideonella azotifigens</name>
    <dbReference type="NCBI Taxonomy" id="513160"/>
    <lineage>
        <taxon>Bacteria</taxon>
        <taxon>Pseudomonadati</taxon>
        <taxon>Pseudomonadota</taxon>
        <taxon>Betaproteobacteria</taxon>
        <taxon>Burkholderiales</taxon>
        <taxon>Sphaerotilaceae</taxon>
        <taxon>Ideonella</taxon>
    </lineage>
</organism>